<dbReference type="Gene3D" id="1.10.287.130">
    <property type="match status" value="1"/>
</dbReference>
<evidence type="ECO:0000256" key="8">
    <source>
        <dbReference type="SAM" id="Phobius"/>
    </source>
</evidence>
<comment type="subcellular location">
    <subcellularLocation>
        <location evidence="2">Membrane</location>
    </subcellularLocation>
</comment>
<dbReference type="GO" id="GO:0016301">
    <property type="term" value="F:kinase activity"/>
    <property type="evidence" value="ECO:0007669"/>
    <property type="project" value="UniProtKB-KW"/>
</dbReference>
<comment type="catalytic activity">
    <reaction evidence="1">
        <text>ATP + protein L-histidine = ADP + protein N-phospho-L-histidine.</text>
        <dbReference type="EC" id="2.7.13.3"/>
    </reaction>
</comment>
<protein>
    <recommendedName>
        <fullName evidence="3">histidine kinase</fullName>
        <ecNumber evidence="3">2.7.13.3</ecNumber>
    </recommendedName>
</protein>
<dbReference type="PANTHER" id="PTHR45453">
    <property type="entry name" value="PHOSPHATE REGULON SENSOR PROTEIN PHOR"/>
    <property type="match status" value="1"/>
</dbReference>
<dbReference type="InterPro" id="IPR036097">
    <property type="entry name" value="HisK_dim/P_sf"/>
</dbReference>
<dbReference type="InterPro" id="IPR003594">
    <property type="entry name" value="HATPase_dom"/>
</dbReference>
<keyword evidence="7" id="KW-0902">Two-component regulatory system</keyword>
<dbReference type="SUPFAM" id="SSF47384">
    <property type="entry name" value="Homodimeric domain of signal transducing histidine kinase"/>
    <property type="match status" value="1"/>
</dbReference>
<dbReference type="InterPro" id="IPR005467">
    <property type="entry name" value="His_kinase_dom"/>
</dbReference>
<dbReference type="Pfam" id="PF00512">
    <property type="entry name" value="HisKA"/>
    <property type="match status" value="1"/>
</dbReference>
<dbReference type="SUPFAM" id="SSF55874">
    <property type="entry name" value="ATPase domain of HSP90 chaperone/DNA topoisomerase II/histidine kinase"/>
    <property type="match status" value="1"/>
</dbReference>
<evidence type="ECO:0000256" key="4">
    <source>
        <dbReference type="ARBA" id="ARBA00022553"/>
    </source>
</evidence>
<dbReference type="PRINTS" id="PR00344">
    <property type="entry name" value="BCTRLSENSOR"/>
</dbReference>
<keyword evidence="4" id="KW-0597">Phosphoprotein</keyword>
<evidence type="ECO:0000313" key="11">
    <source>
        <dbReference type="Proteomes" id="UP001299235"/>
    </source>
</evidence>
<reference evidence="10 11" key="1">
    <citation type="submission" date="2021-10" db="EMBL/GenBank/DDBJ databases">
        <title>Anaerobic single-cell dispensing facilitates the cultivation of human gut bacteria.</title>
        <authorList>
            <person name="Afrizal A."/>
        </authorList>
    </citation>
    <scope>NUCLEOTIDE SEQUENCE [LARGE SCALE GENOMIC DNA]</scope>
    <source>
        <strain evidence="10 11">CLA-AA-H246</strain>
    </source>
</reference>
<evidence type="ECO:0000256" key="5">
    <source>
        <dbReference type="ARBA" id="ARBA00022679"/>
    </source>
</evidence>
<keyword evidence="8" id="KW-0812">Transmembrane</keyword>
<evidence type="ECO:0000256" key="7">
    <source>
        <dbReference type="ARBA" id="ARBA00023012"/>
    </source>
</evidence>
<keyword evidence="8" id="KW-0472">Membrane</keyword>
<evidence type="ECO:0000256" key="2">
    <source>
        <dbReference type="ARBA" id="ARBA00004370"/>
    </source>
</evidence>
<sequence length="385" mass="43917">MKNKYRRLKWKMMLQTMGIMMMSLVVGKMIVTLILDGLFQGKLLNLIIGILMKMNLSQAEADVIYQNIFRANRDVFQWIGFMLLFLVGYYAALSKTANYLKNIGDGIDNVLSNSKQPIELETELEPIAEKLNTMKMTLARKERMAQESEQRKNDLVVYLAHDLKTPLTSVIAYLSMLDEKPDMPPEERKKYIHIAHTKAIRLSELISEFFEITKFNLQNIRLEKETINLSLMLEQIMDEFYAVFADNNLTGNIYTEEDLMVEGDPDKLARVFDNLLRNAVAYSYRGTNIDVRAYGEGVAVVIVFSNQGEPIPKQKLQTVFEKFYRADNSRSSQTGGAGLGLSVAKEIVELHEGTIEAFSDIQSTRFVVRLKRLLPKGQRQSGGVI</sequence>
<dbReference type="Proteomes" id="UP001299235">
    <property type="component" value="Unassembled WGS sequence"/>
</dbReference>
<keyword evidence="5" id="KW-0808">Transferase</keyword>
<evidence type="ECO:0000256" key="3">
    <source>
        <dbReference type="ARBA" id="ARBA00012438"/>
    </source>
</evidence>
<feature type="domain" description="Histidine kinase" evidence="9">
    <location>
        <begin position="158"/>
        <end position="374"/>
    </location>
</feature>
<comment type="caution">
    <text evidence="10">The sequence shown here is derived from an EMBL/GenBank/DDBJ whole genome shotgun (WGS) entry which is preliminary data.</text>
</comment>
<keyword evidence="11" id="KW-1185">Reference proteome</keyword>
<name>A0ABS8EXQ2_9FIRM</name>
<dbReference type="SMART" id="SM00387">
    <property type="entry name" value="HATPase_c"/>
    <property type="match status" value="1"/>
</dbReference>
<gene>
    <name evidence="10" type="ORF">LKD42_08025</name>
</gene>
<keyword evidence="8" id="KW-1133">Transmembrane helix</keyword>
<dbReference type="Gene3D" id="3.30.565.10">
    <property type="entry name" value="Histidine kinase-like ATPase, C-terminal domain"/>
    <property type="match status" value="1"/>
</dbReference>
<evidence type="ECO:0000313" key="10">
    <source>
        <dbReference type="EMBL" id="MCC2149202.1"/>
    </source>
</evidence>
<dbReference type="PROSITE" id="PS50109">
    <property type="entry name" value="HIS_KIN"/>
    <property type="match status" value="1"/>
</dbReference>
<evidence type="ECO:0000256" key="6">
    <source>
        <dbReference type="ARBA" id="ARBA00022777"/>
    </source>
</evidence>
<dbReference type="SMART" id="SM00388">
    <property type="entry name" value="HisKA"/>
    <property type="match status" value="1"/>
</dbReference>
<dbReference type="RefSeq" id="WP_248835373.1">
    <property type="nucleotide sequence ID" value="NZ_JAJEQE010000023.1"/>
</dbReference>
<dbReference type="InterPro" id="IPR004358">
    <property type="entry name" value="Sig_transdc_His_kin-like_C"/>
</dbReference>
<accession>A0ABS8EXQ2</accession>
<keyword evidence="6 10" id="KW-0418">Kinase</keyword>
<proteinExistence type="predicted"/>
<evidence type="ECO:0000256" key="1">
    <source>
        <dbReference type="ARBA" id="ARBA00000085"/>
    </source>
</evidence>
<dbReference type="EC" id="2.7.13.3" evidence="3"/>
<dbReference type="InterPro" id="IPR036890">
    <property type="entry name" value="HATPase_C_sf"/>
</dbReference>
<dbReference type="PANTHER" id="PTHR45453:SF1">
    <property type="entry name" value="PHOSPHATE REGULON SENSOR PROTEIN PHOR"/>
    <property type="match status" value="1"/>
</dbReference>
<dbReference type="InterPro" id="IPR050351">
    <property type="entry name" value="BphY/WalK/GraS-like"/>
</dbReference>
<evidence type="ECO:0000259" key="9">
    <source>
        <dbReference type="PROSITE" id="PS50109"/>
    </source>
</evidence>
<feature type="transmembrane region" description="Helical" evidence="8">
    <location>
        <begin position="12"/>
        <end position="35"/>
    </location>
</feature>
<dbReference type="CDD" id="cd00082">
    <property type="entry name" value="HisKA"/>
    <property type="match status" value="1"/>
</dbReference>
<feature type="transmembrane region" description="Helical" evidence="8">
    <location>
        <begin position="75"/>
        <end position="93"/>
    </location>
</feature>
<organism evidence="10 11">
    <name type="scientific">Hominisplanchenecus faecis</name>
    <dbReference type="NCBI Taxonomy" id="2885351"/>
    <lineage>
        <taxon>Bacteria</taxon>
        <taxon>Bacillati</taxon>
        <taxon>Bacillota</taxon>
        <taxon>Clostridia</taxon>
        <taxon>Lachnospirales</taxon>
        <taxon>Lachnospiraceae</taxon>
        <taxon>Hominisplanchenecus</taxon>
    </lineage>
</organism>
<dbReference type="InterPro" id="IPR003661">
    <property type="entry name" value="HisK_dim/P_dom"/>
</dbReference>
<dbReference type="EMBL" id="JAJEQE010000023">
    <property type="protein sequence ID" value="MCC2149202.1"/>
    <property type="molecule type" value="Genomic_DNA"/>
</dbReference>
<dbReference type="Pfam" id="PF02518">
    <property type="entry name" value="HATPase_c"/>
    <property type="match status" value="1"/>
</dbReference>